<reference evidence="2" key="1">
    <citation type="submission" date="2023-07" db="EMBL/GenBank/DDBJ databases">
        <title>draft genome sequence of fig (Ficus carica).</title>
        <authorList>
            <person name="Takahashi T."/>
            <person name="Nishimura K."/>
        </authorList>
    </citation>
    <scope>NUCLEOTIDE SEQUENCE</scope>
</reference>
<dbReference type="EMBL" id="BTGU01000007">
    <property type="protein sequence ID" value="GMN37861.1"/>
    <property type="molecule type" value="Genomic_DNA"/>
</dbReference>
<sequence length="64" mass="7159">MKISNQPKGEIFEKEKGHLPGARTWAVVLGVRVPDVGVSHDSLLRQRGKGDDFRAERESSSSRR</sequence>
<evidence type="ECO:0000256" key="1">
    <source>
        <dbReference type="SAM" id="MobiDB-lite"/>
    </source>
</evidence>
<evidence type="ECO:0000313" key="3">
    <source>
        <dbReference type="Proteomes" id="UP001187192"/>
    </source>
</evidence>
<evidence type="ECO:0000313" key="2">
    <source>
        <dbReference type="EMBL" id="GMN37861.1"/>
    </source>
</evidence>
<dbReference type="AlphaFoldDB" id="A0AA88A5V8"/>
<accession>A0AA88A5V8</accession>
<dbReference type="Proteomes" id="UP001187192">
    <property type="component" value="Unassembled WGS sequence"/>
</dbReference>
<feature type="region of interest" description="Disordered" evidence="1">
    <location>
        <begin position="39"/>
        <end position="64"/>
    </location>
</feature>
<proteinExistence type="predicted"/>
<organism evidence="2 3">
    <name type="scientific">Ficus carica</name>
    <name type="common">Common fig</name>
    <dbReference type="NCBI Taxonomy" id="3494"/>
    <lineage>
        <taxon>Eukaryota</taxon>
        <taxon>Viridiplantae</taxon>
        <taxon>Streptophyta</taxon>
        <taxon>Embryophyta</taxon>
        <taxon>Tracheophyta</taxon>
        <taxon>Spermatophyta</taxon>
        <taxon>Magnoliopsida</taxon>
        <taxon>eudicotyledons</taxon>
        <taxon>Gunneridae</taxon>
        <taxon>Pentapetalae</taxon>
        <taxon>rosids</taxon>
        <taxon>fabids</taxon>
        <taxon>Rosales</taxon>
        <taxon>Moraceae</taxon>
        <taxon>Ficeae</taxon>
        <taxon>Ficus</taxon>
    </lineage>
</organism>
<keyword evidence="3" id="KW-1185">Reference proteome</keyword>
<protein>
    <submittedName>
        <fullName evidence="2">Uncharacterized protein</fullName>
    </submittedName>
</protein>
<feature type="compositionally biased region" description="Basic and acidic residues" evidence="1">
    <location>
        <begin position="42"/>
        <end position="64"/>
    </location>
</feature>
<comment type="caution">
    <text evidence="2">The sequence shown here is derived from an EMBL/GenBank/DDBJ whole genome shotgun (WGS) entry which is preliminary data.</text>
</comment>
<name>A0AA88A5V8_FICCA</name>
<gene>
    <name evidence="2" type="ORF">TIFTF001_007161</name>
</gene>